<dbReference type="Pfam" id="PF07690">
    <property type="entry name" value="MFS_1"/>
    <property type="match status" value="1"/>
</dbReference>
<evidence type="ECO:0000256" key="4">
    <source>
        <dbReference type="ARBA" id="ARBA00022692"/>
    </source>
</evidence>
<evidence type="ECO:0000313" key="10">
    <source>
        <dbReference type="EMBL" id="OUN03786.1"/>
    </source>
</evidence>
<keyword evidence="6 7" id="KW-0472">Membrane</keyword>
<feature type="transmembrane region" description="Helical" evidence="7">
    <location>
        <begin position="211"/>
        <end position="236"/>
    </location>
</feature>
<dbReference type="EMBL" id="VVXH01000015">
    <property type="protein sequence ID" value="KAA2376509.1"/>
    <property type="molecule type" value="Genomic_DNA"/>
</dbReference>
<evidence type="ECO:0000313" key="11">
    <source>
        <dbReference type="Proteomes" id="UP000195772"/>
    </source>
</evidence>
<keyword evidence="4 7" id="KW-0812">Transmembrane</keyword>
<dbReference type="Gene3D" id="1.20.1250.20">
    <property type="entry name" value="MFS general substrate transporter like domains"/>
    <property type="match status" value="1"/>
</dbReference>
<dbReference type="PROSITE" id="PS50850">
    <property type="entry name" value="MFS"/>
    <property type="match status" value="1"/>
</dbReference>
<dbReference type="InterPro" id="IPR011701">
    <property type="entry name" value="MFS"/>
</dbReference>
<feature type="transmembrane region" description="Helical" evidence="7">
    <location>
        <begin position="140"/>
        <end position="162"/>
    </location>
</feature>
<feature type="transmembrane region" description="Helical" evidence="7">
    <location>
        <begin position="299"/>
        <end position="318"/>
    </location>
</feature>
<dbReference type="SUPFAM" id="SSF103473">
    <property type="entry name" value="MFS general substrate transporter"/>
    <property type="match status" value="1"/>
</dbReference>
<feature type="transmembrane region" description="Helical" evidence="7">
    <location>
        <begin position="248"/>
        <end position="268"/>
    </location>
</feature>
<comment type="caution">
    <text evidence="10">The sequence shown here is derived from an EMBL/GenBank/DDBJ whole genome shotgun (WGS) entry which is preliminary data.</text>
</comment>
<feature type="transmembrane region" description="Helical" evidence="7">
    <location>
        <begin position="275"/>
        <end position="293"/>
    </location>
</feature>
<evidence type="ECO:0000256" key="2">
    <source>
        <dbReference type="ARBA" id="ARBA00022448"/>
    </source>
</evidence>
<feature type="transmembrane region" description="Helical" evidence="7">
    <location>
        <begin position="106"/>
        <end position="128"/>
    </location>
</feature>
<dbReference type="eggNOG" id="COG2814">
    <property type="taxonomic scope" value="Bacteria"/>
</dbReference>
<keyword evidence="3" id="KW-1003">Cell membrane</keyword>
<dbReference type="AlphaFoldDB" id="A0A1Y3QVY0"/>
<reference evidence="10" key="2">
    <citation type="journal article" date="2018" name="BMC Genomics">
        <title>Whole genome sequencing and function prediction of 133 gut anaerobes isolated from chicken caecum in pure cultures.</title>
        <authorList>
            <person name="Medvecky M."/>
            <person name="Cejkova D."/>
            <person name="Polansky O."/>
            <person name="Karasova D."/>
            <person name="Kubasova T."/>
            <person name="Cizek A."/>
            <person name="Rychlik I."/>
        </authorList>
    </citation>
    <scope>NUCLEOTIDE SEQUENCE</scope>
    <source>
        <strain evidence="10">An90</strain>
    </source>
</reference>
<keyword evidence="2" id="KW-0813">Transport</keyword>
<evidence type="ECO:0000256" key="6">
    <source>
        <dbReference type="ARBA" id="ARBA00023136"/>
    </source>
</evidence>
<protein>
    <submittedName>
        <fullName evidence="10">MFS transporter</fullName>
    </submittedName>
</protein>
<dbReference type="InterPro" id="IPR020846">
    <property type="entry name" value="MFS_dom"/>
</dbReference>
<feature type="transmembrane region" description="Helical" evidence="7">
    <location>
        <begin position="51"/>
        <end position="69"/>
    </location>
</feature>
<feature type="domain" description="Major facilitator superfamily (MFS) profile" evidence="8">
    <location>
        <begin position="14"/>
        <end position="389"/>
    </location>
</feature>
<comment type="subcellular location">
    <subcellularLocation>
        <location evidence="1">Cell membrane</location>
        <topology evidence="1">Multi-pass membrane protein</topology>
    </subcellularLocation>
</comment>
<organism evidence="10 11">
    <name type="scientific">Alistipes onderdonkii</name>
    <dbReference type="NCBI Taxonomy" id="328813"/>
    <lineage>
        <taxon>Bacteria</taxon>
        <taxon>Pseudomonadati</taxon>
        <taxon>Bacteroidota</taxon>
        <taxon>Bacteroidia</taxon>
        <taxon>Bacteroidales</taxon>
        <taxon>Rikenellaceae</taxon>
        <taxon>Alistipes</taxon>
    </lineage>
</organism>
<reference evidence="9 12" key="3">
    <citation type="journal article" date="2019" name="Nat. Med.">
        <title>A library of human gut bacterial isolates paired with longitudinal multiomics data enables mechanistic microbiome research.</title>
        <authorList>
            <person name="Poyet M."/>
            <person name="Groussin M."/>
            <person name="Gibbons S.M."/>
            <person name="Avila-Pacheco J."/>
            <person name="Jiang X."/>
            <person name="Kearney S.M."/>
            <person name="Perrotta A.R."/>
            <person name="Berdy B."/>
            <person name="Zhao S."/>
            <person name="Lieberman T.D."/>
            <person name="Swanson P.K."/>
            <person name="Smith M."/>
            <person name="Roesemann S."/>
            <person name="Alexander J.E."/>
            <person name="Rich S.A."/>
            <person name="Livny J."/>
            <person name="Vlamakis H."/>
            <person name="Clish C."/>
            <person name="Bullock K."/>
            <person name="Deik A."/>
            <person name="Scott J."/>
            <person name="Pierce K.A."/>
            <person name="Xavier R.J."/>
            <person name="Alm E.J."/>
        </authorList>
    </citation>
    <scope>NUCLEOTIDE SEQUENCE [LARGE SCALE GENOMIC DNA]</scope>
    <source>
        <strain evidence="9 12">BIOML-A266</strain>
    </source>
</reference>
<reference evidence="11" key="1">
    <citation type="submission" date="2017-04" db="EMBL/GenBank/DDBJ databases">
        <title>Function of individual gut microbiota members based on whole genome sequencing of pure cultures obtained from chicken caecum.</title>
        <authorList>
            <person name="Medvecky M."/>
            <person name="Cejkova D."/>
            <person name="Polansky O."/>
            <person name="Karasova D."/>
            <person name="Kubasova T."/>
            <person name="Cizek A."/>
            <person name="Rychlik I."/>
        </authorList>
    </citation>
    <scope>NUCLEOTIDE SEQUENCE [LARGE SCALE GENOMIC DNA]</scope>
    <source>
        <strain evidence="11">An90</strain>
    </source>
</reference>
<dbReference type="GO" id="GO:0022857">
    <property type="term" value="F:transmembrane transporter activity"/>
    <property type="evidence" value="ECO:0007669"/>
    <property type="project" value="InterPro"/>
</dbReference>
<name>A0A1Y3QVY0_9BACT</name>
<dbReference type="PANTHER" id="PTHR23517:SF2">
    <property type="entry name" value="MULTIDRUG RESISTANCE PROTEIN MDTH"/>
    <property type="match status" value="1"/>
</dbReference>
<accession>A0A1Y3QVY0</accession>
<evidence type="ECO:0000256" key="3">
    <source>
        <dbReference type="ARBA" id="ARBA00022475"/>
    </source>
</evidence>
<dbReference type="Proteomes" id="UP000322940">
    <property type="component" value="Unassembled WGS sequence"/>
</dbReference>
<feature type="transmembrane region" description="Helical" evidence="7">
    <location>
        <begin position="81"/>
        <end position="100"/>
    </location>
</feature>
<evidence type="ECO:0000259" key="8">
    <source>
        <dbReference type="PROSITE" id="PS50850"/>
    </source>
</evidence>
<evidence type="ECO:0000313" key="12">
    <source>
        <dbReference type="Proteomes" id="UP000322940"/>
    </source>
</evidence>
<evidence type="ECO:0000256" key="1">
    <source>
        <dbReference type="ARBA" id="ARBA00004651"/>
    </source>
</evidence>
<evidence type="ECO:0000256" key="7">
    <source>
        <dbReference type="SAM" id="Phobius"/>
    </source>
</evidence>
<dbReference type="EMBL" id="NFHB01000003">
    <property type="protein sequence ID" value="OUN03786.1"/>
    <property type="molecule type" value="Genomic_DNA"/>
</dbReference>
<evidence type="ECO:0000256" key="5">
    <source>
        <dbReference type="ARBA" id="ARBA00022989"/>
    </source>
</evidence>
<dbReference type="InterPro" id="IPR050171">
    <property type="entry name" value="MFS_Transporters"/>
</dbReference>
<gene>
    <name evidence="10" type="ORF">B5G41_04785</name>
    <name evidence="9" type="ORF">F2Y10_12920</name>
</gene>
<feature type="transmembrane region" description="Helical" evidence="7">
    <location>
        <begin position="366"/>
        <end position="384"/>
    </location>
</feature>
<dbReference type="Proteomes" id="UP000195772">
    <property type="component" value="Unassembled WGS sequence"/>
</dbReference>
<evidence type="ECO:0000313" key="9">
    <source>
        <dbReference type="EMBL" id="KAA2376509.1"/>
    </source>
</evidence>
<feature type="transmembrane region" description="Helical" evidence="7">
    <location>
        <begin position="168"/>
        <end position="186"/>
    </location>
</feature>
<dbReference type="OrthoDB" id="1098407at2"/>
<proteinExistence type="predicted"/>
<feature type="transmembrane region" description="Helical" evidence="7">
    <location>
        <begin position="330"/>
        <end position="354"/>
    </location>
</feature>
<feature type="transmembrane region" description="Helical" evidence="7">
    <location>
        <begin position="12"/>
        <end position="31"/>
    </location>
</feature>
<keyword evidence="5 7" id="KW-1133">Transmembrane helix</keyword>
<dbReference type="GO" id="GO:0005886">
    <property type="term" value="C:plasma membrane"/>
    <property type="evidence" value="ECO:0007669"/>
    <property type="project" value="UniProtKB-SubCell"/>
</dbReference>
<sequence>MKIKTGKGTVTLAVLLAIWSVSAIASLPGLAISPILGDLNKIFPKATDLEIQMLTSLPSLLIIPFVLLAGKLSVGRDKLKILAVGLSIFFLSGVACLFARSMMWLIVISCILGIGAGMVIPFSTGLVVDYFTGDYRVRQLGYSSSINNLTLVLATVVTGYLANVDWHLPFLVYTLPGISLALSFLLKRQRSVPEPEQSIQLRHKMIDRRKLAGLMAFYFFVTYAVLVVTFYASFLIDDYKIDSSFSGVLISLFFLAIMLPGLFIANIIRSLKRNVNLVALVLVCVGLLCVGVFHGKAMLAFGALCTGLGYGIMQPVIYDKAATIAPPRSATLALSFVMSVNYLAVMVCPFIVDLFRHVFGTHSDRFPFFFNAVLVLAVAVVTLLRRDSFTLGLDGSYYRN</sequence>
<dbReference type="RefSeq" id="WP_032135785.1">
    <property type="nucleotide sequence ID" value="NZ_AP031440.1"/>
</dbReference>
<dbReference type="PANTHER" id="PTHR23517">
    <property type="entry name" value="RESISTANCE PROTEIN MDTM, PUTATIVE-RELATED-RELATED"/>
    <property type="match status" value="1"/>
</dbReference>
<dbReference type="InterPro" id="IPR036259">
    <property type="entry name" value="MFS_trans_sf"/>
</dbReference>